<evidence type="ECO:0000256" key="6">
    <source>
        <dbReference type="ARBA" id="ARBA00023125"/>
    </source>
</evidence>
<dbReference type="GO" id="GO:0003700">
    <property type="term" value="F:DNA-binding transcription factor activity"/>
    <property type="evidence" value="ECO:0007669"/>
    <property type="project" value="TreeGrafter"/>
</dbReference>
<proteinExistence type="predicted"/>
<dbReference type="GO" id="GO:0000976">
    <property type="term" value="F:transcription cis-regulatory region binding"/>
    <property type="evidence" value="ECO:0007669"/>
    <property type="project" value="TreeGrafter"/>
</dbReference>
<name>A0AAF1AZ86_DAUCS</name>
<feature type="domain" description="ZF-HD dimerization-type" evidence="11">
    <location>
        <begin position="67"/>
        <end position="119"/>
    </location>
</feature>
<comment type="subcellular location">
    <subcellularLocation>
        <location evidence="1">Nucleus</location>
    </subcellularLocation>
</comment>
<keyword evidence="5" id="KW-0805">Transcription regulation</keyword>
<feature type="compositionally biased region" description="Low complexity" evidence="10">
    <location>
        <begin position="25"/>
        <end position="34"/>
    </location>
</feature>
<dbReference type="Gene3D" id="1.10.10.60">
    <property type="entry name" value="Homeodomain-like"/>
    <property type="match status" value="1"/>
</dbReference>
<organism evidence="12 13">
    <name type="scientific">Daucus carota subsp. sativus</name>
    <name type="common">Carrot</name>
    <dbReference type="NCBI Taxonomy" id="79200"/>
    <lineage>
        <taxon>Eukaryota</taxon>
        <taxon>Viridiplantae</taxon>
        <taxon>Streptophyta</taxon>
        <taxon>Embryophyta</taxon>
        <taxon>Tracheophyta</taxon>
        <taxon>Spermatophyta</taxon>
        <taxon>Magnoliopsida</taxon>
        <taxon>eudicotyledons</taxon>
        <taxon>Gunneridae</taxon>
        <taxon>Pentapetalae</taxon>
        <taxon>asterids</taxon>
        <taxon>campanulids</taxon>
        <taxon>Apiales</taxon>
        <taxon>Apiaceae</taxon>
        <taxon>Apioideae</taxon>
        <taxon>Scandiceae</taxon>
        <taxon>Daucinae</taxon>
        <taxon>Daucus</taxon>
        <taxon>Daucus sect. Daucus</taxon>
    </lineage>
</organism>
<evidence type="ECO:0000259" key="11">
    <source>
        <dbReference type="Pfam" id="PF04770"/>
    </source>
</evidence>
<keyword evidence="7" id="KW-0371">Homeobox</keyword>
<keyword evidence="2" id="KW-0479">Metal-binding</keyword>
<dbReference type="EMBL" id="CP093346">
    <property type="protein sequence ID" value="WOG97815.1"/>
    <property type="molecule type" value="Genomic_DNA"/>
</dbReference>
<accession>A0AAF1AZ86</accession>
<sequence length="310" mass="33618">MALNGTEKEMRMPPGSSWSSETLDHGNNNNSATANHHHHLSDQHHQDLTDRFQVMPISVGSKLKLPTKYRECLKNHAATIGGHVTDGCGEFMPSGDDGTLEALKCAACNCHRNFHRKESCNPYAADTADFARTNAVHPLPLPLPAPMPSPSASRHRNVHTPLNMHSNHWAPVAPPVKMAFGSGSGAATDSSSEELNFNAGGAVAPPYGSSKKRFRTKFTQEQKEKMMEFAEKVGWRIPREDDAQVQRFCGEIGVKRQVFKVWMHNNKSTSAVSAAPAHIVNIDASAAAAAAVGGGEVMKDKQVQDSTYGD</sequence>
<evidence type="ECO:0000256" key="5">
    <source>
        <dbReference type="ARBA" id="ARBA00023015"/>
    </source>
</evidence>
<evidence type="ECO:0000256" key="2">
    <source>
        <dbReference type="ARBA" id="ARBA00022723"/>
    </source>
</evidence>
<evidence type="ECO:0000256" key="7">
    <source>
        <dbReference type="ARBA" id="ARBA00023155"/>
    </source>
</evidence>
<dbReference type="SUPFAM" id="SSF46689">
    <property type="entry name" value="Homeodomain-like"/>
    <property type="match status" value="1"/>
</dbReference>
<protein>
    <recommendedName>
        <fullName evidence="11">ZF-HD dimerization-type domain-containing protein</fullName>
    </recommendedName>
</protein>
<evidence type="ECO:0000256" key="8">
    <source>
        <dbReference type="ARBA" id="ARBA00023163"/>
    </source>
</evidence>
<keyword evidence="6" id="KW-0238">DNA-binding</keyword>
<evidence type="ECO:0000256" key="10">
    <source>
        <dbReference type="SAM" id="MobiDB-lite"/>
    </source>
</evidence>
<evidence type="ECO:0000256" key="9">
    <source>
        <dbReference type="ARBA" id="ARBA00023242"/>
    </source>
</evidence>
<dbReference type="FunFam" id="1.10.10.60:FF:000257">
    <property type="entry name" value="Zinc-finger homeodomain protein 2"/>
    <property type="match status" value="1"/>
</dbReference>
<keyword evidence="4" id="KW-0862">Zinc</keyword>
<dbReference type="GO" id="GO:0005634">
    <property type="term" value="C:nucleus"/>
    <property type="evidence" value="ECO:0007669"/>
    <property type="project" value="UniProtKB-SubCell"/>
</dbReference>
<evidence type="ECO:0000256" key="4">
    <source>
        <dbReference type="ARBA" id="ARBA00022833"/>
    </source>
</evidence>
<evidence type="ECO:0000256" key="1">
    <source>
        <dbReference type="ARBA" id="ARBA00004123"/>
    </source>
</evidence>
<dbReference type="NCBIfam" id="TIGR01565">
    <property type="entry name" value="homeo_ZF_HD"/>
    <property type="match status" value="1"/>
</dbReference>
<dbReference type="PANTHER" id="PTHR31948:SF60">
    <property type="entry name" value="ZINC-FINGER HOMEODOMAIN PROTEIN 5"/>
    <property type="match status" value="1"/>
</dbReference>
<dbReference type="PANTHER" id="PTHR31948">
    <property type="entry name" value="ZINC-FINGER HOMEODOMAIN PROTEIN 2"/>
    <property type="match status" value="1"/>
</dbReference>
<keyword evidence="8" id="KW-0804">Transcription</keyword>
<evidence type="ECO:0000313" key="13">
    <source>
        <dbReference type="Proteomes" id="UP000077755"/>
    </source>
</evidence>
<dbReference type="Proteomes" id="UP000077755">
    <property type="component" value="Chromosome 4"/>
</dbReference>
<feature type="compositionally biased region" description="Basic and acidic residues" evidence="10">
    <location>
        <begin position="1"/>
        <end position="11"/>
    </location>
</feature>
<keyword evidence="13" id="KW-1185">Reference proteome</keyword>
<dbReference type="GO" id="GO:0008270">
    <property type="term" value="F:zinc ion binding"/>
    <property type="evidence" value="ECO:0007669"/>
    <property type="project" value="UniProtKB-KW"/>
</dbReference>
<keyword evidence="3" id="KW-0863">Zinc-finger</keyword>
<dbReference type="InterPro" id="IPR006456">
    <property type="entry name" value="ZF_HD_homeobox_Cys/His_dimer"/>
</dbReference>
<keyword evidence="9" id="KW-0539">Nucleus</keyword>
<dbReference type="GO" id="GO:0050793">
    <property type="term" value="P:regulation of developmental process"/>
    <property type="evidence" value="ECO:0007669"/>
    <property type="project" value="TreeGrafter"/>
</dbReference>
<dbReference type="InterPro" id="IPR009057">
    <property type="entry name" value="Homeodomain-like_sf"/>
</dbReference>
<dbReference type="AlphaFoldDB" id="A0AAF1AZ86"/>
<feature type="region of interest" description="Disordered" evidence="10">
    <location>
        <begin position="1"/>
        <end position="45"/>
    </location>
</feature>
<reference evidence="12" key="2">
    <citation type="submission" date="2022-03" db="EMBL/GenBank/DDBJ databases">
        <title>Draft title - Genomic analysis of global carrot germplasm unveils the trajectory of domestication and the origin of high carotenoid orange carrot.</title>
        <authorList>
            <person name="Iorizzo M."/>
            <person name="Ellison S."/>
            <person name="Senalik D."/>
            <person name="Macko-Podgorni A."/>
            <person name="Grzebelus D."/>
            <person name="Bostan H."/>
            <person name="Rolling W."/>
            <person name="Curaba J."/>
            <person name="Simon P."/>
        </authorList>
    </citation>
    <scope>NUCLEOTIDE SEQUENCE</scope>
    <source>
        <tissue evidence="12">Leaf</tissue>
    </source>
</reference>
<evidence type="ECO:0000256" key="3">
    <source>
        <dbReference type="ARBA" id="ARBA00022771"/>
    </source>
</evidence>
<evidence type="ECO:0000313" key="12">
    <source>
        <dbReference type="EMBL" id="WOG97815.1"/>
    </source>
</evidence>
<reference evidence="12" key="1">
    <citation type="journal article" date="2016" name="Nat. Genet.">
        <title>A high-quality carrot genome assembly provides new insights into carotenoid accumulation and asterid genome evolution.</title>
        <authorList>
            <person name="Iorizzo M."/>
            <person name="Ellison S."/>
            <person name="Senalik D."/>
            <person name="Zeng P."/>
            <person name="Satapoomin P."/>
            <person name="Huang J."/>
            <person name="Bowman M."/>
            <person name="Iovene M."/>
            <person name="Sanseverino W."/>
            <person name="Cavagnaro P."/>
            <person name="Yildiz M."/>
            <person name="Macko-Podgorni A."/>
            <person name="Moranska E."/>
            <person name="Grzebelus E."/>
            <person name="Grzebelus D."/>
            <person name="Ashrafi H."/>
            <person name="Zheng Z."/>
            <person name="Cheng S."/>
            <person name="Spooner D."/>
            <person name="Van Deynze A."/>
            <person name="Simon P."/>
        </authorList>
    </citation>
    <scope>NUCLEOTIDE SEQUENCE</scope>
    <source>
        <tissue evidence="12">Leaf</tissue>
    </source>
</reference>
<dbReference type="NCBIfam" id="TIGR01566">
    <property type="entry name" value="ZF_HD_prot_N"/>
    <property type="match status" value="1"/>
</dbReference>
<dbReference type="Pfam" id="PF04770">
    <property type="entry name" value="ZF-HD_dimer"/>
    <property type="match status" value="1"/>
</dbReference>
<dbReference type="InterPro" id="IPR006455">
    <property type="entry name" value="Homeodomain_ZF_HD"/>
</dbReference>
<gene>
    <name evidence="12" type="ORF">DCAR_0417156</name>
</gene>